<dbReference type="Pfam" id="PF17820">
    <property type="entry name" value="PDZ_6"/>
    <property type="match status" value="1"/>
</dbReference>
<evidence type="ECO:0000259" key="7">
    <source>
        <dbReference type="PROSITE" id="PS50106"/>
    </source>
</evidence>
<dbReference type="AlphaFoldDB" id="A0AAU1LRR8"/>
<dbReference type="InterPro" id="IPR005151">
    <property type="entry name" value="Tail-specific_protease"/>
</dbReference>
<feature type="signal peptide" evidence="6">
    <location>
        <begin position="1"/>
        <end position="30"/>
    </location>
</feature>
<dbReference type="GO" id="GO:0030288">
    <property type="term" value="C:outer membrane-bounded periplasmic space"/>
    <property type="evidence" value="ECO:0007669"/>
    <property type="project" value="TreeGrafter"/>
</dbReference>
<dbReference type="EMBL" id="CP108169">
    <property type="protein sequence ID" value="WTQ73981.1"/>
    <property type="molecule type" value="Genomic_DNA"/>
</dbReference>
<dbReference type="InterPro" id="IPR004447">
    <property type="entry name" value="Peptidase_S41A"/>
</dbReference>
<organism evidence="8">
    <name type="scientific">Streptomyces sp. NBC_00148</name>
    <dbReference type="NCBI Taxonomy" id="2903626"/>
    <lineage>
        <taxon>Bacteria</taxon>
        <taxon>Bacillati</taxon>
        <taxon>Actinomycetota</taxon>
        <taxon>Actinomycetes</taxon>
        <taxon>Kitasatosporales</taxon>
        <taxon>Streptomycetaceae</taxon>
        <taxon>Streptomyces</taxon>
    </lineage>
</organism>
<feature type="region of interest" description="Disordered" evidence="5">
    <location>
        <begin position="360"/>
        <end position="395"/>
    </location>
</feature>
<dbReference type="InterPro" id="IPR041489">
    <property type="entry name" value="PDZ_6"/>
</dbReference>
<evidence type="ECO:0000313" key="8">
    <source>
        <dbReference type="EMBL" id="WTQ73981.1"/>
    </source>
</evidence>
<keyword evidence="3" id="KW-0378">Hydrolase</keyword>
<evidence type="ECO:0000256" key="1">
    <source>
        <dbReference type="ARBA" id="ARBA00009179"/>
    </source>
</evidence>
<dbReference type="CDD" id="cd07560">
    <property type="entry name" value="Peptidase_S41_CPP"/>
    <property type="match status" value="1"/>
</dbReference>
<feature type="chain" id="PRO_5043322801" evidence="6">
    <location>
        <begin position="31"/>
        <end position="395"/>
    </location>
</feature>
<gene>
    <name evidence="8" type="ORF">OG222_13110</name>
</gene>
<dbReference type="Pfam" id="PF03572">
    <property type="entry name" value="Peptidase_S41"/>
    <property type="match status" value="1"/>
</dbReference>
<dbReference type="PROSITE" id="PS50106">
    <property type="entry name" value="PDZ"/>
    <property type="match status" value="1"/>
</dbReference>
<dbReference type="SMART" id="SM00245">
    <property type="entry name" value="TSPc"/>
    <property type="match status" value="1"/>
</dbReference>
<reference evidence="8" key="1">
    <citation type="submission" date="2022-10" db="EMBL/GenBank/DDBJ databases">
        <title>The complete genomes of actinobacterial strains from the NBC collection.</title>
        <authorList>
            <person name="Joergensen T.S."/>
            <person name="Alvarez Arevalo M."/>
            <person name="Sterndorff E.B."/>
            <person name="Faurdal D."/>
            <person name="Vuksanovic O."/>
            <person name="Mourched A.-S."/>
            <person name="Charusanti P."/>
            <person name="Shaw S."/>
            <person name="Blin K."/>
            <person name="Weber T."/>
        </authorList>
    </citation>
    <scope>NUCLEOTIDE SEQUENCE</scope>
    <source>
        <strain evidence="8">NBC_00148</strain>
    </source>
</reference>
<dbReference type="SUPFAM" id="SSF50156">
    <property type="entry name" value="PDZ domain-like"/>
    <property type="match status" value="1"/>
</dbReference>
<accession>A0AAU1LRR8</accession>
<protein>
    <submittedName>
        <fullName evidence="8">S41 family peptidase</fullName>
    </submittedName>
</protein>
<keyword evidence="2" id="KW-0645">Protease</keyword>
<evidence type="ECO:0000256" key="2">
    <source>
        <dbReference type="ARBA" id="ARBA00022670"/>
    </source>
</evidence>
<comment type="similarity">
    <text evidence="1">Belongs to the peptidase S41A family.</text>
</comment>
<evidence type="ECO:0000256" key="4">
    <source>
        <dbReference type="ARBA" id="ARBA00022825"/>
    </source>
</evidence>
<dbReference type="SUPFAM" id="SSF52096">
    <property type="entry name" value="ClpP/crotonase"/>
    <property type="match status" value="1"/>
</dbReference>
<dbReference type="InterPro" id="IPR036034">
    <property type="entry name" value="PDZ_sf"/>
</dbReference>
<keyword evidence="4" id="KW-0720">Serine protease</keyword>
<evidence type="ECO:0000256" key="5">
    <source>
        <dbReference type="SAM" id="MobiDB-lite"/>
    </source>
</evidence>
<dbReference type="InterPro" id="IPR029045">
    <property type="entry name" value="ClpP/crotonase-like_dom_sf"/>
</dbReference>
<evidence type="ECO:0000256" key="6">
    <source>
        <dbReference type="SAM" id="SignalP"/>
    </source>
</evidence>
<sequence length="395" mass="40229">MPGLTYHLKPRGLYRGAALTLVFASVLATAAATGSLPREDGESTEIKTRAVSSTVGSVDREEIADAVADAEADGKSGTDAAEEVVSRSGDRWGAVYDEREYEEFEQALDGSYTGVGIAARRAAHGQVTVTGVKAGGPADRAGVREGDLLRTVDGRAVAKRPVAEVVALLRGDRVKASEGSTVVLGLSRGGHSWTTTLRRARLSTDPVSVRRLGRDPSSAVLIKVAAFTKGAGTAVRDAVDGAPGDAGILLDLRANSGGLVSEAVTASSAFLDGGLVATYDVHGEQRALYADPGGDTERPVVVLVDGGTMSAAELLTGALQDRGRAVTVGSRTFGKGSVQLPSKLPGGSVAELTVGHYRTPAGRSVEGSGITPDVGAGPEAQERGETVLSGLGGGS</sequence>
<dbReference type="Gene3D" id="2.30.42.10">
    <property type="match status" value="1"/>
</dbReference>
<dbReference type="GO" id="GO:0008236">
    <property type="term" value="F:serine-type peptidase activity"/>
    <property type="evidence" value="ECO:0007669"/>
    <property type="project" value="UniProtKB-KW"/>
</dbReference>
<keyword evidence="6" id="KW-0732">Signal</keyword>
<proteinExistence type="inferred from homology"/>
<name>A0AAU1LRR8_9ACTN</name>
<dbReference type="PANTHER" id="PTHR32060">
    <property type="entry name" value="TAIL-SPECIFIC PROTEASE"/>
    <property type="match status" value="1"/>
</dbReference>
<dbReference type="GO" id="GO:0006508">
    <property type="term" value="P:proteolysis"/>
    <property type="evidence" value="ECO:0007669"/>
    <property type="project" value="UniProtKB-KW"/>
</dbReference>
<evidence type="ECO:0000256" key="3">
    <source>
        <dbReference type="ARBA" id="ARBA00022801"/>
    </source>
</evidence>
<dbReference type="PANTHER" id="PTHR32060:SF30">
    <property type="entry name" value="CARBOXY-TERMINAL PROCESSING PROTEASE CTPA"/>
    <property type="match status" value="1"/>
</dbReference>
<dbReference type="Gene3D" id="3.90.226.10">
    <property type="entry name" value="2-enoyl-CoA Hydratase, Chain A, domain 1"/>
    <property type="match status" value="1"/>
</dbReference>
<dbReference type="Gene3D" id="3.30.750.44">
    <property type="match status" value="1"/>
</dbReference>
<dbReference type="GO" id="GO:0004175">
    <property type="term" value="F:endopeptidase activity"/>
    <property type="evidence" value="ECO:0007669"/>
    <property type="project" value="TreeGrafter"/>
</dbReference>
<dbReference type="InterPro" id="IPR001478">
    <property type="entry name" value="PDZ"/>
</dbReference>
<dbReference type="SMART" id="SM00228">
    <property type="entry name" value="PDZ"/>
    <property type="match status" value="1"/>
</dbReference>
<dbReference type="GO" id="GO:0007165">
    <property type="term" value="P:signal transduction"/>
    <property type="evidence" value="ECO:0007669"/>
    <property type="project" value="TreeGrafter"/>
</dbReference>
<feature type="domain" description="PDZ" evidence="7">
    <location>
        <begin position="101"/>
        <end position="170"/>
    </location>
</feature>